<sequence length="203" mass="23490">MGTLFLLNQMNKTNRRKGYEAYLAFVMNAKETELKIEPVPIVCEYPDVFPEELLGLPLLLVLSISIAAYRMAPTELKELKAQLQELMDKGFARPSHSPWSTPVLFVKKKDGSMRLCTDYRQLNKVTVNNKYPLPRIYDLFDQLKGATVFSKIDLRLGYYQLRVKDYISDEVWALRIFSHAFWLNKCPCGVYGLNEPYNQTIHG</sequence>
<feature type="domain" description="Reverse transcriptase" evidence="1">
    <location>
        <begin position="106"/>
        <end position="186"/>
    </location>
</feature>
<evidence type="ECO:0000313" key="2">
    <source>
        <dbReference type="EMBL" id="KAA3487365.1"/>
    </source>
</evidence>
<dbReference type="OrthoDB" id="1749844at2759"/>
<dbReference type="Pfam" id="PF00078">
    <property type="entry name" value="RVT_1"/>
    <property type="match status" value="1"/>
</dbReference>
<dbReference type="AlphaFoldDB" id="A0A5B6X304"/>
<dbReference type="PANTHER" id="PTHR24559:SF444">
    <property type="entry name" value="REVERSE TRANSCRIPTASE DOMAIN-CONTAINING PROTEIN"/>
    <property type="match status" value="1"/>
</dbReference>
<reference evidence="2" key="1">
    <citation type="submission" date="2019-08" db="EMBL/GenBank/DDBJ databases">
        <authorList>
            <person name="Liu F."/>
        </authorList>
    </citation>
    <scope>NUCLEOTIDE SEQUENCE [LARGE SCALE GENOMIC DNA]</scope>
    <source>
        <strain evidence="2">PA1801</strain>
        <tissue evidence="2">Leaf</tissue>
    </source>
</reference>
<dbReference type="SUPFAM" id="SSF56672">
    <property type="entry name" value="DNA/RNA polymerases"/>
    <property type="match status" value="1"/>
</dbReference>
<dbReference type="InterPro" id="IPR043502">
    <property type="entry name" value="DNA/RNA_pol_sf"/>
</dbReference>
<dbReference type="EMBL" id="SMMG02000001">
    <property type="protein sequence ID" value="KAA3487365.1"/>
    <property type="molecule type" value="Genomic_DNA"/>
</dbReference>
<dbReference type="PANTHER" id="PTHR24559">
    <property type="entry name" value="TRANSPOSON TY3-I GAG-POL POLYPROTEIN"/>
    <property type="match status" value="1"/>
</dbReference>
<keyword evidence="3" id="KW-1185">Reference proteome</keyword>
<name>A0A5B6X304_9ROSI</name>
<dbReference type="InterPro" id="IPR053134">
    <property type="entry name" value="RNA-dir_DNA_polymerase"/>
</dbReference>
<dbReference type="Proteomes" id="UP000325315">
    <property type="component" value="Unassembled WGS sequence"/>
</dbReference>
<dbReference type="Gene3D" id="3.30.70.270">
    <property type="match status" value="1"/>
</dbReference>
<evidence type="ECO:0000313" key="3">
    <source>
        <dbReference type="Proteomes" id="UP000325315"/>
    </source>
</evidence>
<proteinExistence type="predicted"/>
<evidence type="ECO:0000259" key="1">
    <source>
        <dbReference type="Pfam" id="PF00078"/>
    </source>
</evidence>
<dbReference type="Gene3D" id="3.10.10.10">
    <property type="entry name" value="HIV Type 1 Reverse Transcriptase, subunit A, domain 1"/>
    <property type="match status" value="1"/>
</dbReference>
<dbReference type="CDD" id="cd01647">
    <property type="entry name" value="RT_LTR"/>
    <property type="match status" value="1"/>
</dbReference>
<dbReference type="InterPro" id="IPR043128">
    <property type="entry name" value="Rev_trsase/Diguanyl_cyclase"/>
</dbReference>
<organism evidence="2 3">
    <name type="scientific">Gossypium australe</name>
    <dbReference type="NCBI Taxonomy" id="47621"/>
    <lineage>
        <taxon>Eukaryota</taxon>
        <taxon>Viridiplantae</taxon>
        <taxon>Streptophyta</taxon>
        <taxon>Embryophyta</taxon>
        <taxon>Tracheophyta</taxon>
        <taxon>Spermatophyta</taxon>
        <taxon>Magnoliopsida</taxon>
        <taxon>eudicotyledons</taxon>
        <taxon>Gunneridae</taxon>
        <taxon>Pentapetalae</taxon>
        <taxon>rosids</taxon>
        <taxon>malvids</taxon>
        <taxon>Malvales</taxon>
        <taxon>Malvaceae</taxon>
        <taxon>Malvoideae</taxon>
        <taxon>Gossypium</taxon>
    </lineage>
</organism>
<dbReference type="InterPro" id="IPR000477">
    <property type="entry name" value="RT_dom"/>
</dbReference>
<accession>A0A5B6X304</accession>
<protein>
    <submittedName>
        <fullName evidence="2">Retrotransposon protein</fullName>
    </submittedName>
</protein>
<comment type="caution">
    <text evidence="2">The sequence shown here is derived from an EMBL/GenBank/DDBJ whole genome shotgun (WGS) entry which is preliminary data.</text>
</comment>
<gene>
    <name evidence="2" type="ORF">EPI10_031194</name>
</gene>